<dbReference type="CDD" id="cd02801">
    <property type="entry name" value="DUS_like_FMN"/>
    <property type="match status" value="1"/>
</dbReference>
<dbReference type="InterPro" id="IPR024036">
    <property type="entry name" value="tRNA-dHydroUridine_Synthase_C"/>
</dbReference>
<dbReference type="GO" id="GO:0016491">
    <property type="term" value="F:oxidoreductase activity"/>
    <property type="evidence" value="ECO:0007669"/>
    <property type="project" value="UniProtKB-KW"/>
</dbReference>
<dbReference type="NCBIfam" id="TIGR00737">
    <property type="entry name" value="nifR3_yhdG"/>
    <property type="match status" value="1"/>
</dbReference>
<protein>
    <recommendedName>
        <fullName evidence="12">tRNA-dihydrouridine synthase</fullName>
        <ecNumber evidence="12">1.3.1.-</ecNumber>
    </recommendedName>
</protein>
<dbReference type="InterPro" id="IPR018517">
    <property type="entry name" value="tRNA_hU_synthase_CS"/>
</dbReference>
<gene>
    <name evidence="14" type="ORF">J2Z79_001751</name>
</gene>
<dbReference type="PIRSF" id="PIRSF006621">
    <property type="entry name" value="Dus"/>
    <property type="match status" value="1"/>
</dbReference>
<keyword evidence="15" id="KW-1185">Reference proteome</keyword>
<evidence type="ECO:0000256" key="8">
    <source>
        <dbReference type="ARBA" id="ARBA00022884"/>
    </source>
</evidence>
<keyword evidence="3" id="KW-0820">tRNA-binding</keyword>
<dbReference type="Pfam" id="PF01207">
    <property type="entry name" value="Dus"/>
    <property type="match status" value="1"/>
</dbReference>
<dbReference type="PROSITE" id="PS01136">
    <property type="entry name" value="UPF0034"/>
    <property type="match status" value="1"/>
</dbReference>
<dbReference type="Gene3D" id="1.10.1200.80">
    <property type="entry name" value="Putative flavin oxidoreducatase, domain 2"/>
    <property type="match status" value="1"/>
</dbReference>
<comment type="cofactor">
    <cofactor evidence="1 12">
        <name>FMN</name>
        <dbReference type="ChEBI" id="CHEBI:58210"/>
    </cofactor>
</comment>
<dbReference type="InterPro" id="IPR004652">
    <property type="entry name" value="DusB-like"/>
</dbReference>
<comment type="catalytic activity">
    <reaction evidence="11">
        <text>a 5,6-dihydrouridine in tRNA + NAD(+) = a uridine in tRNA + NADH + H(+)</text>
        <dbReference type="Rhea" id="RHEA:54452"/>
        <dbReference type="Rhea" id="RHEA-COMP:13339"/>
        <dbReference type="Rhea" id="RHEA-COMP:13887"/>
        <dbReference type="ChEBI" id="CHEBI:15378"/>
        <dbReference type="ChEBI" id="CHEBI:57540"/>
        <dbReference type="ChEBI" id="CHEBI:57945"/>
        <dbReference type="ChEBI" id="CHEBI:65315"/>
        <dbReference type="ChEBI" id="CHEBI:74443"/>
    </reaction>
</comment>
<dbReference type="InterPro" id="IPR013785">
    <property type="entry name" value="Aldolase_TIM"/>
</dbReference>
<name>A0ABS4JS28_9FIRM</name>
<feature type="domain" description="DUS-like FMN-binding" evidence="13">
    <location>
        <begin position="22"/>
        <end position="326"/>
    </location>
</feature>
<comment type="catalytic activity">
    <reaction evidence="10">
        <text>a 5,6-dihydrouridine in tRNA + NADP(+) = a uridine in tRNA + NADPH + H(+)</text>
        <dbReference type="Rhea" id="RHEA:23624"/>
        <dbReference type="Rhea" id="RHEA-COMP:13339"/>
        <dbReference type="Rhea" id="RHEA-COMP:13887"/>
        <dbReference type="ChEBI" id="CHEBI:15378"/>
        <dbReference type="ChEBI" id="CHEBI:57783"/>
        <dbReference type="ChEBI" id="CHEBI:58349"/>
        <dbReference type="ChEBI" id="CHEBI:65315"/>
        <dbReference type="ChEBI" id="CHEBI:74443"/>
    </reaction>
</comment>
<keyword evidence="7" id="KW-0521">NADP</keyword>
<proteinExistence type="inferred from homology"/>
<dbReference type="Proteomes" id="UP001519289">
    <property type="component" value="Unassembled WGS sequence"/>
</dbReference>
<dbReference type="Gene3D" id="3.20.20.70">
    <property type="entry name" value="Aldolase class I"/>
    <property type="match status" value="1"/>
</dbReference>
<comment type="function">
    <text evidence="2 12">Catalyzes the synthesis of 5,6-dihydrouridine (D), a modified base found in the D-loop of most tRNAs, via the reduction of the C5-C6 double bond in target uridines.</text>
</comment>
<comment type="caution">
    <text evidence="14">The sequence shown here is derived from an EMBL/GenBank/DDBJ whole genome shotgun (WGS) entry which is preliminary data.</text>
</comment>
<keyword evidence="6 12" id="KW-0819">tRNA processing</keyword>
<evidence type="ECO:0000256" key="10">
    <source>
        <dbReference type="ARBA" id="ARBA00048205"/>
    </source>
</evidence>
<evidence type="ECO:0000256" key="5">
    <source>
        <dbReference type="ARBA" id="ARBA00022643"/>
    </source>
</evidence>
<accession>A0ABS4JS28</accession>
<evidence type="ECO:0000256" key="7">
    <source>
        <dbReference type="ARBA" id="ARBA00022857"/>
    </source>
</evidence>
<keyword evidence="5 12" id="KW-0288">FMN</keyword>
<reference evidence="14 15" key="1">
    <citation type="submission" date="2021-03" db="EMBL/GenBank/DDBJ databases">
        <title>Genomic Encyclopedia of Type Strains, Phase IV (KMG-IV): sequencing the most valuable type-strain genomes for metagenomic binning, comparative biology and taxonomic classification.</title>
        <authorList>
            <person name="Goeker M."/>
        </authorList>
    </citation>
    <scope>NUCLEOTIDE SEQUENCE [LARGE SCALE GENOMIC DNA]</scope>
    <source>
        <strain evidence="14 15">DSM 27138</strain>
    </source>
</reference>
<keyword evidence="4 12" id="KW-0285">Flavoprotein</keyword>
<dbReference type="InterPro" id="IPR001269">
    <property type="entry name" value="DUS_fam"/>
</dbReference>
<dbReference type="InterPro" id="IPR035587">
    <property type="entry name" value="DUS-like_FMN-bd"/>
</dbReference>
<dbReference type="EMBL" id="JAGGLG010000012">
    <property type="protein sequence ID" value="MBP2018343.1"/>
    <property type="molecule type" value="Genomic_DNA"/>
</dbReference>
<evidence type="ECO:0000256" key="3">
    <source>
        <dbReference type="ARBA" id="ARBA00022555"/>
    </source>
</evidence>
<keyword evidence="8" id="KW-0694">RNA-binding</keyword>
<evidence type="ECO:0000256" key="6">
    <source>
        <dbReference type="ARBA" id="ARBA00022694"/>
    </source>
</evidence>
<evidence type="ECO:0000259" key="13">
    <source>
        <dbReference type="Pfam" id="PF01207"/>
    </source>
</evidence>
<evidence type="ECO:0000256" key="2">
    <source>
        <dbReference type="ARBA" id="ARBA00002790"/>
    </source>
</evidence>
<dbReference type="EC" id="1.3.1.-" evidence="12"/>
<keyword evidence="9 12" id="KW-0560">Oxidoreductase</keyword>
<organism evidence="14 15">
    <name type="scientific">Symbiobacterium terraclitae</name>
    <dbReference type="NCBI Taxonomy" id="557451"/>
    <lineage>
        <taxon>Bacteria</taxon>
        <taxon>Bacillati</taxon>
        <taxon>Bacillota</taxon>
        <taxon>Clostridia</taxon>
        <taxon>Eubacteriales</taxon>
        <taxon>Symbiobacteriaceae</taxon>
        <taxon>Symbiobacterium</taxon>
    </lineage>
</organism>
<comment type="similarity">
    <text evidence="12">Belongs to the dus family.</text>
</comment>
<evidence type="ECO:0000256" key="11">
    <source>
        <dbReference type="ARBA" id="ARBA00048802"/>
    </source>
</evidence>
<evidence type="ECO:0000256" key="9">
    <source>
        <dbReference type="ARBA" id="ARBA00023002"/>
    </source>
</evidence>
<sequence length="370" mass="40838">MPEKLLKPIRIGSLTIERPLALAPMAGVTNWPFRRLCKEQGCGLVVTEFVSDKALIYDSRRTREMILLLDDERPAGVQIFGAEPDTMARAAVRVVELVQPDLIDINMGCPAPKVTRGRGGSSLLKEPELAQEIVRQVVRAVAPLPVTVKMRIGWDARSINAVEVARRVEEAGAALITVHGRTREQHYSGRADWDVIAAVARAVSVPVLGNGDITSPRDAEERLRTTGVAGLAIGRGALGNPWVFSRTLHYLETGEMLPEPDARQRVEMALRHLDLMIAYKGEFLAVREMRKHAAWYLKGLYGAAEARAAINRAERPDEMRSLLLAFLERWEARGGGYEAPAEDDGMFAARDEMASECGEANLECRQALPE</sequence>
<evidence type="ECO:0000256" key="1">
    <source>
        <dbReference type="ARBA" id="ARBA00001917"/>
    </source>
</evidence>
<evidence type="ECO:0000256" key="4">
    <source>
        <dbReference type="ARBA" id="ARBA00022630"/>
    </source>
</evidence>
<dbReference type="SUPFAM" id="SSF51395">
    <property type="entry name" value="FMN-linked oxidoreductases"/>
    <property type="match status" value="1"/>
</dbReference>
<dbReference type="PANTHER" id="PTHR45846:SF1">
    <property type="entry name" value="TRNA-DIHYDROURIDINE(47) SYNTHASE [NAD(P)(+)]-LIKE"/>
    <property type="match status" value="1"/>
</dbReference>
<evidence type="ECO:0000313" key="15">
    <source>
        <dbReference type="Proteomes" id="UP001519289"/>
    </source>
</evidence>
<dbReference type="PANTHER" id="PTHR45846">
    <property type="entry name" value="TRNA-DIHYDROURIDINE(47) SYNTHASE [NAD(P)(+)]-LIKE"/>
    <property type="match status" value="1"/>
</dbReference>
<evidence type="ECO:0000256" key="12">
    <source>
        <dbReference type="PIRNR" id="PIRNR006621"/>
    </source>
</evidence>
<evidence type="ECO:0000313" key="14">
    <source>
        <dbReference type="EMBL" id="MBP2018343.1"/>
    </source>
</evidence>